<dbReference type="GO" id="GO:0042101">
    <property type="term" value="C:T cell receptor complex"/>
    <property type="evidence" value="ECO:0007669"/>
    <property type="project" value="UniProtKB-KW"/>
</dbReference>
<dbReference type="InterPro" id="IPR036179">
    <property type="entry name" value="Ig-like_dom_sf"/>
</dbReference>
<evidence type="ECO:0000256" key="4">
    <source>
        <dbReference type="ARBA" id="ARBA00023136"/>
    </source>
</evidence>
<keyword evidence="3 9" id="KW-0732">Signal</keyword>
<dbReference type="Pfam" id="PF07686">
    <property type="entry name" value="V-set"/>
    <property type="match status" value="1"/>
</dbReference>
<comment type="subunit">
    <text evidence="7">Alpha-beta TR is a heterodimer composed of an alpha and beta chain; disulfide-linked. The alpha-beta TR is associated with the transmembrane signaling CD3 coreceptor proteins to form the TR-CD3 (TcR or TCR). The assembly of alpha-beta TR heterodimers with CD3 occurs in the endoplasmic reticulum where a single alpha-beta TR heterodimer associates with one CD3D-CD3E heterodimer, one CD3G-CD3E heterodimer and one CD247 homodimer forming a stable octameric structure. CD3D-CD3E and CD3G-CD3E heterodimers preferentially associate with TR alpha and TR beta chains, respectively. The association of the CD247 homodimer is the last step of TcR assembly in the endoplasmic reticulum and is required for transport to the cell surface.</text>
</comment>
<dbReference type="PANTHER" id="PTHR19339:SF10">
    <property type="entry name" value="IG-LIKE DOMAIN-CONTAINING PROTEIN-RELATED"/>
    <property type="match status" value="1"/>
</dbReference>
<protein>
    <recommendedName>
        <fullName evidence="10">Ig-like domain-containing protein</fullName>
    </recommendedName>
</protein>
<reference evidence="11" key="3">
    <citation type="submission" date="2025-09" db="UniProtKB">
        <authorList>
            <consortium name="Ensembl"/>
        </authorList>
    </citation>
    <scope>IDENTIFICATION</scope>
</reference>
<dbReference type="PANTHER" id="PTHR19339">
    <property type="entry name" value="T CELL RECEPTOR ALPHA VARIABLE 39"/>
    <property type="match status" value="1"/>
</dbReference>
<keyword evidence="8" id="KW-0391">Immunity</keyword>
<proteinExistence type="predicted"/>
<dbReference type="SMART" id="SM00409">
    <property type="entry name" value="IG"/>
    <property type="match status" value="1"/>
</dbReference>
<keyword evidence="2" id="KW-1003">Cell membrane</keyword>
<evidence type="ECO:0000256" key="9">
    <source>
        <dbReference type="SAM" id="SignalP"/>
    </source>
</evidence>
<evidence type="ECO:0000256" key="2">
    <source>
        <dbReference type="ARBA" id="ARBA00022475"/>
    </source>
</evidence>
<feature type="signal peptide" evidence="9">
    <location>
        <begin position="1"/>
        <end position="19"/>
    </location>
</feature>
<keyword evidence="8" id="KW-1064">Adaptive immunity</keyword>
<keyword evidence="4" id="KW-0472">Membrane</keyword>
<comment type="subcellular location">
    <subcellularLocation>
        <location evidence="1">Cell membrane</location>
    </subcellularLocation>
</comment>
<dbReference type="Ensembl" id="ENSPSNT00000026073.1">
    <property type="protein sequence ID" value="ENSPSNP00000023178.1"/>
    <property type="gene ID" value="ENSPSNG00000016967.1"/>
</dbReference>
<reference evidence="11" key="2">
    <citation type="submission" date="2025-08" db="UniProtKB">
        <authorList>
            <consortium name="Ensembl"/>
        </authorList>
    </citation>
    <scope>IDENTIFICATION</scope>
</reference>
<feature type="domain" description="Ig-like" evidence="10">
    <location>
        <begin position="21"/>
        <end position="104"/>
    </location>
</feature>
<dbReference type="InterPro" id="IPR013783">
    <property type="entry name" value="Ig-like_fold"/>
</dbReference>
<evidence type="ECO:0000256" key="6">
    <source>
        <dbReference type="ARBA" id="ARBA00023180"/>
    </source>
</evidence>
<evidence type="ECO:0000256" key="7">
    <source>
        <dbReference type="ARBA" id="ARBA00038651"/>
    </source>
</evidence>
<dbReference type="Proteomes" id="UP000694554">
    <property type="component" value="Chromosome 2"/>
</dbReference>
<dbReference type="InterPro" id="IPR051896">
    <property type="entry name" value="TCR_alpha_variable"/>
</dbReference>
<evidence type="ECO:0000313" key="11">
    <source>
        <dbReference type="Ensembl" id="ENSPSNP00000023178.1"/>
    </source>
</evidence>
<dbReference type="InterPro" id="IPR007110">
    <property type="entry name" value="Ig-like_dom"/>
</dbReference>
<reference evidence="11" key="1">
    <citation type="submission" date="2019-08" db="EMBL/GenBank/DDBJ databases">
        <title>Phocoena sinus (Vaquita) genome, mPhoSin1, primary haplotype.</title>
        <authorList>
            <person name="Morin P."/>
            <person name="Mountcastle J."/>
            <person name="Fungtammasan C."/>
            <person name="Rhie A."/>
            <person name="Rojas-Bracho L."/>
            <person name="Smith C.R."/>
            <person name="Taylor B.L."/>
            <person name="Gulland F.M.D."/>
            <person name="Musser W."/>
            <person name="Houck M."/>
            <person name="Haase B."/>
            <person name="Paez S."/>
            <person name="Howe K."/>
            <person name="Torrance J."/>
            <person name="Formenti G."/>
            <person name="Phillippy A."/>
            <person name="Ryder O."/>
            <person name="Jarvis E.D."/>
            <person name="Fedrigo O."/>
        </authorList>
    </citation>
    <scope>NUCLEOTIDE SEQUENCE [LARGE SCALE GENOMIC DNA]</scope>
</reference>
<accession>A0A8C9CCQ3</accession>
<dbReference type="InterPro" id="IPR013106">
    <property type="entry name" value="Ig_V-set"/>
</dbReference>
<evidence type="ECO:0000256" key="8">
    <source>
        <dbReference type="ARBA" id="ARBA00043266"/>
    </source>
</evidence>
<keyword evidence="6" id="KW-0325">Glycoprotein</keyword>
<evidence type="ECO:0000256" key="1">
    <source>
        <dbReference type="ARBA" id="ARBA00004236"/>
    </source>
</evidence>
<feature type="chain" id="PRO_5034466137" description="Ig-like domain-containing protein" evidence="9">
    <location>
        <begin position="20"/>
        <end position="167"/>
    </location>
</feature>
<evidence type="ECO:0000259" key="10">
    <source>
        <dbReference type="PROSITE" id="PS50835"/>
    </source>
</evidence>
<evidence type="ECO:0000256" key="3">
    <source>
        <dbReference type="ARBA" id="ARBA00022729"/>
    </source>
</evidence>
<evidence type="ECO:0000313" key="12">
    <source>
        <dbReference type="Proteomes" id="UP000694554"/>
    </source>
</evidence>
<dbReference type="SUPFAM" id="SSF48726">
    <property type="entry name" value="Immunoglobulin"/>
    <property type="match status" value="1"/>
</dbReference>
<dbReference type="SMART" id="SM00406">
    <property type="entry name" value="IGv"/>
    <property type="match status" value="1"/>
</dbReference>
<organism evidence="11 12">
    <name type="scientific">Phocoena sinus</name>
    <name type="common">Vaquita</name>
    <dbReference type="NCBI Taxonomy" id="42100"/>
    <lineage>
        <taxon>Eukaryota</taxon>
        <taxon>Metazoa</taxon>
        <taxon>Chordata</taxon>
        <taxon>Craniata</taxon>
        <taxon>Vertebrata</taxon>
        <taxon>Euteleostomi</taxon>
        <taxon>Mammalia</taxon>
        <taxon>Eutheria</taxon>
        <taxon>Laurasiatheria</taxon>
        <taxon>Artiodactyla</taxon>
        <taxon>Whippomorpha</taxon>
        <taxon>Cetacea</taxon>
        <taxon>Odontoceti</taxon>
        <taxon>Phocoenidae</taxon>
        <taxon>Phocoena</taxon>
    </lineage>
</organism>
<dbReference type="PROSITE" id="PS50835">
    <property type="entry name" value="IG_LIKE"/>
    <property type="match status" value="1"/>
</dbReference>
<keyword evidence="12" id="KW-1185">Reference proteome</keyword>
<dbReference type="InterPro" id="IPR003599">
    <property type="entry name" value="Ig_sub"/>
</dbReference>
<dbReference type="GeneTree" id="ENSGT00940000163398"/>
<keyword evidence="8" id="KW-1279">T cell receptor</keyword>
<keyword evidence="5" id="KW-1015">Disulfide bond</keyword>
<name>A0A8C9CCQ3_PHOSS</name>
<dbReference type="Gene3D" id="2.60.40.10">
    <property type="entry name" value="Immunoglobulins"/>
    <property type="match status" value="1"/>
</dbReference>
<evidence type="ECO:0000256" key="5">
    <source>
        <dbReference type="ARBA" id="ARBA00023157"/>
    </source>
</evidence>
<sequence>MEKLLTVSLVTLWLQLASERENLQALSIQEGENATMNCSYKTDIDTLHWYRQDSRRGFAHLILIRSNEREKRSGRLRVTFDNSIKGSSLSITASQAADPATYLCAMDTQYSPGNCSPNANPARAASYKPQQCAELVVMSSHKGESTNSWQQEREACQIPDVFGSMLD</sequence>
<dbReference type="AlphaFoldDB" id="A0A8C9CCQ3"/>